<dbReference type="KEGG" id="hrr:HZS55_05820"/>
<dbReference type="RefSeq" id="WP_179910785.1">
    <property type="nucleotide sequence ID" value="NZ_CP058910.1"/>
</dbReference>
<dbReference type="AlphaFoldDB" id="A0A7D5SWU8"/>
<proteinExistence type="predicted"/>
<dbReference type="OrthoDB" id="294990at2157"/>
<sequence length="112" mass="12738">MASPTGDDLDGVSESATYSDGTVVRVFCMRTDRNAYPSGWAYKLHYGTTEPDPPDTLDDGTIRRYDNSHEDTKGHELHAAPEPRPKTVEFPGMVELWERFWSEIPKTEFEVE</sequence>
<feature type="region of interest" description="Disordered" evidence="1">
    <location>
        <begin position="65"/>
        <end position="87"/>
    </location>
</feature>
<reference evidence="2 3" key="1">
    <citation type="submission" date="2020-07" db="EMBL/GenBank/DDBJ databases">
        <title>Halosimplex pelagicum sp. nov. and Halosimplex rubrum sp. nov., isolated from salted brown alga Laminaria, and emended description of the genus Halosimplex.</title>
        <authorList>
            <person name="Cui H."/>
        </authorList>
    </citation>
    <scope>NUCLEOTIDE SEQUENCE [LARGE SCALE GENOMIC DNA]</scope>
    <source>
        <strain evidence="2 3">R27</strain>
    </source>
</reference>
<evidence type="ECO:0000313" key="3">
    <source>
        <dbReference type="Proteomes" id="UP000509667"/>
    </source>
</evidence>
<protein>
    <submittedName>
        <fullName evidence="2">Uncharacterized protein</fullName>
    </submittedName>
</protein>
<evidence type="ECO:0000313" key="2">
    <source>
        <dbReference type="EMBL" id="QLH76851.1"/>
    </source>
</evidence>
<accession>A0A7D5SWU8</accession>
<organism evidence="2 3">
    <name type="scientific">Halosimplex rubrum</name>
    <dbReference type="NCBI Taxonomy" id="869889"/>
    <lineage>
        <taxon>Archaea</taxon>
        <taxon>Methanobacteriati</taxon>
        <taxon>Methanobacteriota</taxon>
        <taxon>Stenosarchaea group</taxon>
        <taxon>Halobacteria</taxon>
        <taxon>Halobacteriales</taxon>
        <taxon>Haloarculaceae</taxon>
        <taxon>Halosimplex</taxon>
    </lineage>
</organism>
<dbReference type="GeneID" id="56077361"/>
<keyword evidence="3" id="KW-1185">Reference proteome</keyword>
<name>A0A7D5SWU8_9EURY</name>
<dbReference type="Proteomes" id="UP000509667">
    <property type="component" value="Chromosome"/>
</dbReference>
<dbReference type="EMBL" id="CP058910">
    <property type="protein sequence ID" value="QLH76851.1"/>
    <property type="molecule type" value="Genomic_DNA"/>
</dbReference>
<evidence type="ECO:0000256" key="1">
    <source>
        <dbReference type="SAM" id="MobiDB-lite"/>
    </source>
</evidence>
<dbReference type="InterPro" id="IPR045397">
    <property type="entry name" value="TumE-like"/>
</dbReference>
<dbReference type="Pfam" id="PF20126">
    <property type="entry name" value="TumE"/>
    <property type="match status" value="1"/>
</dbReference>
<gene>
    <name evidence="2" type="ORF">HZS55_05820</name>
</gene>